<evidence type="ECO:0000256" key="25">
    <source>
        <dbReference type="RuleBase" id="RU280812"/>
    </source>
</evidence>
<feature type="binding site" evidence="24">
    <location>
        <position position="133"/>
    </location>
    <ligand>
        <name>Ca(2+)</name>
        <dbReference type="ChEBI" id="CHEBI:29108"/>
        <label>2</label>
    </ligand>
</feature>
<dbReference type="PROSITE" id="PS50817">
    <property type="entry name" value="INTEIN_N_TER"/>
    <property type="match status" value="1"/>
</dbReference>
<feature type="signal peptide" evidence="26">
    <location>
        <begin position="1"/>
        <end position="25"/>
    </location>
</feature>
<organism evidence="29 30">
    <name type="scientific">Oryzias latipes</name>
    <name type="common">Japanese rice fish</name>
    <name type="synonym">Japanese killifish</name>
    <dbReference type="NCBI Taxonomy" id="8090"/>
    <lineage>
        <taxon>Eukaryota</taxon>
        <taxon>Metazoa</taxon>
        <taxon>Chordata</taxon>
        <taxon>Craniata</taxon>
        <taxon>Vertebrata</taxon>
        <taxon>Euteleostomi</taxon>
        <taxon>Actinopterygii</taxon>
        <taxon>Neopterygii</taxon>
        <taxon>Teleostei</taxon>
        <taxon>Neoteleostei</taxon>
        <taxon>Acanthomorphata</taxon>
        <taxon>Ovalentaria</taxon>
        <taxon>Atherinomorphae</taxon>
        <taxon>Beloniformes</taxon>
        <taxon>Adrianichthyidae</taxon>
        <taxon>Oryziinae</taxon>
        <taxon>Oryzias</taxon>
    </lineage>
</organism>
<feature type="binding site" evidence="24">
    <location>
        <position position="149"/>
    </location>
    <ligand>
        <name>Zn(2+)</name>
        <dbReference type="ChEBI" id="CHEBI:29105"/>
    </ligand>
</feature>
<dbReference type="InterPro" id="IPR006141">
    <property type="entry name" value="Intein_N"/>
</dbReference>
<evidence type="ECO:0000256" key="4">
    <source>
        <dbReference type="ARBA" id="ARBA00022473"/>
    </source>
</evidence>
<dbReference type="InterPro" id="IPR000320">
    <property type="entry name" value="Hedgehog_signalling_dom"/>
</dbReference>
<evidence type="ECO:0000256" key="5">
    <source>
        <dbReference type="ARBA" id="ARBA00022475"/>
    </source>
</evidence>
<dbReference type="GO" id="GO:0055002">
    <property type="term" value="P:striated muscle cell development"/>
    <property type="evidence" value="ECO:0007669"/>
    <property type="project" value="UniProtKB-ARBA"/>
</dbReference>
<keyword evidence="5 25" id="KW-1003">Cell membrane</keyword>
<evidence type="ECO:0000256" key="22">
    <source>
        <dbReference type="ARBA" id="ARBA00048589"/>
    </source>
</evidence>
<feature type="binding site" evidence="24">
    <location>
        <position position="127"/>
    </location>
    <ligand>
        <name>Ca(2+)</name>
        <dbReference type="ChEBI" id="CHEBI:29108"/>
        <label>1</label>
    </ligand>
</feature>
<feature type="binding site" evidence="24">
    <location>
        <position position="91"/>
    </location>
    <ligand>
        <name>Ca(2+)</name>
        <dbReference type="ChEBI" id="CHEBI:29108"/>
        <label>1</label>
    </ligand>
</feature>
<keyword evidence="12 25" id="KW-0068">Autocatalytic cleavage</keyword>
<dbReference type="Proteomes" id="UP000265180">
    <property type="component" value="Chromosome 21"/>
</dbReference>
<dbReference type="InterPro" id="IPR003587">
    <property type="entry name" value="Hint_dom_N"/>
</dbReference>
<protein>
    <recommendedName>
        <fullName evidence="25">Hedgehog protein</fullName>
    </recommendedName>
</protein>
<dbReference type="PRINTS" id="PR00632">
    <property type="entry name" value="SONICHHOG"/>
</dbReference>
<keyword evidence="17 25" id="KW-0472">Membrane</keyword>
<feature type="domain" description="Hint" evidence="27">
    <location>
        <begin position="308"/>
        <end position="352"/>
    </location>
</feature>
<evidence type="ECO:0000256" key="6">
    <source>
        <dbReference type="ARBA" id="ARBA00022525"/>
    </source>
</evidence>
<evidence type="ECO:0000256" key="3">
    <source>
        <dbReference type="ARBA" id="ARBA00010649"/>
    </source>
</evidence>
<feature type="binding site" evidence="24">
    <location>
        <position position="92"/>
    </location>
    <ligand>
        <name>Ca(2+)</name>
        <dbReference type="ChEBI" id="CHEBI:29108"/>
        <label>1</label>
    </ligand>
</feature>
<reference evidence="29 30" key="2">
    <citation type="submission" date="2017-04" db="EMBL/GenBank/DDBJ databases">
        <title>CpG methylation of centromeres and impact of large insertions on vertebrate speciation.</title>
        <authorList>
            <person name="Ichikawa K."/>
            <person name="Yoshimura J."/>
            <person name="Morishita S."/>
        </authorList>
    </citation>
    <scope>NUCLEOTIDE SEQUENCE</scope>
    <source>
        <strain evidence="29 30">HNI</strain>
    </source>
</reference>
<feature type="domain" description="Hint" evidence="28">
    <location>
        <begin position="198"/>
        <end position="304"/>
    </location>
</feature>
<dbReference type="GO" id="GO:0005576">
    <property type="term" value="C:extracellular region"/>
    <property type="evidence" value="ECO:0007669"/>
    <property type="project" value="UniProtKB-SubCell"/>
</dbReference>
<dbReference type="InterPro" id="IPR050387">
    <property type="entry name" value="Hedgehog_Signaling"/>
</dbReference>
<proteinExistence type="inferred from homology"/>
<dbReference type="GO" id="GO:0016540">
    <property type="term" value="P:protein autoprocessing"/>
    <property type="evidence" value="ECO:0007669"/>
    <property type="project" value="InterPro"/>
</dbReference>
<dbReference type="InterPro" id="IPR001657">
    <property type="entry name" value="Hedgehog"/>
</dbReference>
<evidence type="ECO:0000256" key="9">
    <source>
        <dbReference type="ARBA" id="ARBA00022723"/>
    </source>
</evidence>
<feature type="binding site" evidence="24">
    <location>
        <position position="128"/>
    </location>
    <ligand>
        <name>Ca(2+)</name>
        <dbReference type="ChEBI" id="CHEBI:29108"/>
        <label>2</label>
    </ligand>
</feature>
<evidence type="ECO:0000256" key="16">
    <source>
        <dbReference type="ARBA" id="ARBA00023034"/>
    </source>
</evidence>
<feature type="binding site" evidence="24">
    <location>
        <position position="131"/>
    </location>
    <ligand>
        <name>Ca(2+)</name>
        <dbReference type="ChEBI" id="CHEBI:29108"/>
        <label>2</label>
    </ligand>
</feature>
<evidence type="ECO:0000256" key="10">
    <source>
        <dbReference type="ARBA" id="ARBA00022729"/>
    </source>
</evidence>
<name>A0A3P9JZN6_ORYLA</name>
<evidence type="ECO:0000256" key="24">
    <source>
        <dbReference type="PIRSR" id="PIRSR009400-2"/>
    </source>
</evidence>
<feature type="binding site" evidence="24">
    <location>
        <position position="128"/>
    </location>
    <ligand>
        <name>Ca(2+)</name>
        <dbReference type="ChEBI" id="CHEBI:29108"/>
        <label>1</label>
    </ligand>
</feature>
<feature type="binding site" evidence="24">
    <location>
        <position position="142"/>
    </location>
    <ligand>
        <name>Zn(2+)</name>
        <dbReference type="ChEBI" id="CHEBI:29105"/>
    </ligand>
</feature>
<feature type="site" description="Essential for auto-cleavage" evidence="23">
    <location>
        <position position="274"/>
    </location>
</feature>
<dbReference type="GO" id="GO:0016539">
    <property type="term" value="P:intein-mediated protein splicing"/>
    <property type="evidence" value="ECO:0007669"/>
    <property type="project" value="InterPro"/>
</dbReference>
<keyword evidence="13 25" id="KW-0256">Endoplasmic reticulum</keyword>
<sequence length="412" mass="45564">MRISLFLLTASLCALVLLLAPALEGCGPGRGIGKRRFPKKLIPLAYKQFSPNVAEKTLGASGRPEGKITRSSERFKELTPNYNTDIIFKDEEDTGADRLMTQRCKDKLNSLAISVMNMWPGVKLRVTEGWDEDGHHSEDSLHYEGRAVDITTSDRDRNKYNMLARLAVEAGFDWVYYESKAHVHCSVKSEHSVAAKTGGCFPGDAQVFLEGGGTKQMRHLLPGDRVLSSSTKDGRTSLLYSPVISFLDRQPNIMKTFYIIGTDAGFNISLTAAHLIFTADCADAHLRTVFASQVQPGQCVYTSSEESEPHVRVSVVTFVEEQRSTGLYAPLTQHGSIVVNGVLSSCYAAVDSHELSHWAFAPLRFLYSMLGSSQAQNDGVHWYPRLLHRLGELLLDAGHFHPWGIDGRGVVF</sequence>
<evidence type="ECO:0000256" key="15">
    <source>
        <dbReference type="ARBA" id="ARBA00022837"/>
    </source>
</evidence>
<comment type="catalytic activity">
    <reaction evidence="22">
        <text>glycyl-L-cysteinyl-[protein] + cholesterol + H(+) = [protein]-C-terminal glycyl cholesterol ester + N-terminal L-cysteinyl-[protein]</text>
        <dbReference type="Rhea" id="RHEA:59504"/>
        <dbReference type="Rhea" id="RHEA-COMP:12707"/>
        <dbReference type="Rhea" id="RHEA-COMP:15369"/>
        <dbReference type="Rhea" id="RHEA-COMP:15374"/>
        <dbReference type="ChEBI" id="CHEBI:15378"/>
        <dbReference type="ChEBI" id="CHEBI:16113"/>
        <dbReference type="ChEBI" id="CHEBI:65250"/>
        <dbReference type="ChEBI" id="CHEBI:143135"/>
        <dbReference type="ChEBI" id="CHEBI:143140"/>
    </reaction>
    <physiologicalReaction direction="left-to-right" evidence="22">
        <dbReference type="Rhea" id="RHEA:59505"/>
    </physiologicalReaction>
</comment>
<keyword evidence="9 24" id="KW-0479">Metal-binding</keyword>
<evidence type="ECO:0000256" key="23">
    <source>
        <dbReference type="PIRSR" id="PIRSR009400-1"/>
    </source>
</evidence>
<evidence type="ECO:0000256" key="19">
    <source>
        <dbReference type="ARBA" id="ARBA00023288"/>
    </source>
</evidence>
<reference evidence="29" key="3">
    <citation type="submission" date="2025-08" db="UniProtKB">
        <authorList>
            <consortium name="Ensembl"/>
        </authorList>
    </citation>
    <scope>IDENTIFICATION</scope>
    <source>
        <strain evidence="29">HNI</strain>
    </source>
</reference>
<evidence type="ECO:0000259" key="27">
    <source>
        <dbReference type="SMART" id="SM00305"/>
    </source>
</evidence>
<dbReference type="GO" id="GO:0046872">
    <property type="term" value="F:metal ion binding"/>
    <property type="evidence" value="ECO:0007669"/>
    <property type="project" value="UniProtKB-KW"/>
</dbReference>
<dbReference type="Pfam" id="PF01079">
    <property type="entry name" value="Hint"/>
    <property type="match status" value="1"/>
</dbReference>
<dbReference type="PANTHER" id="PTHR11889:SF39">
    <property type="entry name" value="INDIAN HEDGEHOG PROTEIN"/>
    <property type="match status" value="1"/>
</dbReference>
<evidence type="ECO:0000256" key="2">
    <source>
        <dbReference type="ARBA" id="ARBA00004613"/>
    </source>
</evidence>
<reference evidence="29" key="4">
    <citation type="submission" date="2025-09" db="UniProtKB">
        <authorList>
            <consortium name="Ensembl"/>
        </authorList>
    </citation>
    <scope>IDENTIFICATION</scope>
    <source>
        <strain evidence="29">HNI</strain>
    </source>
</reference>
<dbReference type="GO" id="GO:0042063">
    <property type="term" value="P:gliogenesis"/>
    <property type="evidence" value="ECO:0007669"/>
    <property type="project" value="UniProtKB-ARBA"/>
</dbReference>
<dbReference type="InterPro" id="IPR036844">
    <property type="entry name" value="Hint_dom_sf"/>
</dbReference>
<dbReference type="InterPro" id="IPR003586">
    <property type="entry name" value="Hint_dom_C"/>
</dbReference>
<comment type="subcellular location">
    <molecule>Protein hedgehog N-product</molecule>
    <subcellularLocation>
        <location evidence="25">Cell membrane</location>
        <topology evidence="25">Lipid-anchor</topology>
    </subcellularLocation>
</comment>
<evidence type="ECO:0000256" key="1">
    <source>
        <dbReference type="ARBA" id="ARBA00004586"/>
    </source>
</evidence>
<evidence type="ECO:0000256" key="8">
    <source>
        <dbReference type="ARBA" id="ARBA00022679"/>
    </source>
</evidence>
<keyword evidence="15 24" id="KW-0106">Calcium</keyword>
<keyword evidence="10 25" id="KW-0732">Signal</keyword>
<feature type="binding site" evidence="24">
    <location>
        <position position="92"/>
    </location>
    <ligand>
        <name>Ca(2+)</name>
        <dbReference type="ChEBI" id="CHEBI:29108"/>
        <label>2</label>
    </ligand>
</feature>
<dbReference type="AlphaFoldDB" id="A0A3P9JZN6"/>
<keyword evidence="18" id="KW-0564">Palmitate</keyword>
<feature type="chain" id="PRO_5017952461" description="Hedgehog protein" evidence="26">
    <location>
        <begin position="26"/>
        <end position="412"/>
    </location>
</feature>
<evidence type="ECO:0000256" key="20">
    <source>
        <dbReference type="ARBA" id="ARBA00034131"/>
    </source>
</evidence>
<keyword evidence="4 25" id="KW-0217">Developmental protein</keyword>
<evidence type="ECO:0000256" key="17">
    <source>
        <dbReference type="ARBA" id="ARBA00023136"/>
    </source>
</evidence>
<dbReference type="GO" id="GO:0005886">
    <property type="term" value="C:plasma membrane"/>
    <property type="evidence" value="ECO:0007669"/>
    <property type="project" value="UniProtKB-SubCell"/>
</dbReference>
<dbReference type="Gene3D" id="3.30.1380.10">
    <property type="match status" value="1"/>
</dbReference>
<keyword evidence="11 25" id="KW-0378">Hydrolase</keyword>
<comment type="function">
    <molecule>Protein hedgehog</molecule>
    <text evidence="25">The C-terminal part of the hedgehog protein precursor displays an autoproteolysis activity that results in the cleavage of the full-length protein into two parts (N-product and C-product). In addition, the C-terminal part displays a cholesterol transferase activity that results by the covalent attachment of a cholesterol moiety to the C-terminal of the newly generated N-product.</text>
</comment>
<dbReference type="SMART" id="SM00305">
    <property type="entry name" value="HintC"/>
    <property type="match status" value="1"/>
</dbReference>
<accession>A0A3P9JZN6</accession>
<dbReference type="PANTHER" id="PTHR11889">
    <property type="entry name" value="HEDGEHOG"/>
    <property type="match status" value="1"/>
</dbReference>
<feature type="site" description="Cleavage; by autolysis" evidence="23">
    <location>
        <begin position="199"/>
        <end position="200"/>
    </location>
</feature>
<evidence type="ECO:0000313" key="29">
    <source>
        <dbReference type="Ensembl" id="ENSORLP00020001348.1"/>
    </source>
</evidence>
<keyword evidence="16 25" id="KW-0333">Golgi apparatus</keyword>
<dbReference type="GO" id="GO:0007417">
    <property type="term" value="P:central nervous system development"/>
    <property type="evidence" value="ECO:0007669"/>
    <property type="project" value="UniProtKB-ARBA"/>
</dbReference>
<feature type="binding site" evidence="24">
    <location>
        <position position="97"/>
    </location>
    <ligand>
        <name>Ca(2+)</name>
        <dbReference type="ChEBI" id="CHEBI:29108"/>
        <label>1</label>
    </ligand>
</feature>
<evidence type="ECO:0000313" key="30">
    <source>
        <dbReference type="Proteomes" id="UP000265180"/>
    </source>
</evidence>
<dbReference type="SMART" id="SM00306">
    <property type="entry name" value="HintN"/>
    <property type="match status" value="1"/>
</dbReference>
<comment type="subunit">
    <text evidence="21">Interacts with BOC and CDON. Interacts with PTCH1. Interacts with glypican GPC3.</text>
</comment>
<keyword evidence="6" id="KW-0964">Secreted</keyword>
<dbReference type="GO" id="GO:0005789">
    <property type="term" value="C:endoplasmic reticulum membrane"/>
    <property type="evidence" value="ECO:0007669"/>
    <property type="project" value="UniProtKB-SubCell"/>
</dbReference>
<dbReference type="SUPFAM" id="SSF55166">
    <property type="entry name" value="Hedgehog/DD-peptidase"/>
    <property type="match status" value="1"/>
</dbReference>
<keyword evidence="19" id="KW-0449">Lipoprotein</keyword>
<dbReference type="FunFam" id="2.170.16.10:FF:000001">
    <property type="entry name" value="Indian hedgehog"/>
    <property type="match status" value="1"/>
</dbReference>
<dbReference type="Pfam" id="PF01085">
    <property type="entry name" value="HH_signal"/>
    <property type="match status" value="1"/>
</dbReference>
<evidence type="ECO:0000256" key="7">
    <source>
        <dbReference type="ARBA" id="ARBA00022670"/>
    </source>
</evidence>
<evidence type="ECO:0000256" key="14">
    <source>
        <dbReference type="ARBA" id="ARBA00022833"/>
    </source>
</evidence>
<dbReference type="GO" id="GO:0007267">
    <property type="term" value="P:cell-cell signaling"/>
    <property type="evidence" value="ECO:0007669"/>
    <property type="project" value="InterPro"/>
</dbReference>
<evidence type="ECO:0000256" key="12">
    <source>
        <dbReference type="ARBA" id="ARBA00022813"/>
    </source>
</evidence>
<feature type="site" description="Involved in auto-cleavage" evidence="23">
    <location>
        <position position="271"/>
    </location>
</feature>
<evidence type="ECO:0000256" key="21">
    <source>
        <dbReference type="ARBA" id="ARBA00046976"/>
    </source>
</evidence>
<feature type="site" description="Involved in cholesterol transfer" evidence="23">
    <location>
        <position position="248"/>
    </location>
</feature>
<evidence type="ECO:0000256" key="18">
    <source>
        <dbReference type="ARBA" id="ARBA00023139"/>
    </source>
</evidence>
<keyword evidence="8" id="KW-0808">Transferase</keyword>
<dbReference type="SUPFAM" id="SSF51294">
    <property type="entry name" value="Hedgehog/intein (Hint) domain"/>
    <property type="match status" value="1"/>
</dbReference>
<dbReference type="CDD" id="cd00081">
    <property type="entry name" value="Hint"/>
    <property type="match status" value="1"/>
</dbReference>
<dbReference type="Ensembl" id="ENSORLT00020013165.1">
    <property type="protein sequence ID" value="ENSORLP00020001348.1"/>
    <property type="gene ID" value="ENSORLG00020002058.1"/>
</dbReference>
<reference key="1">
    <citation type="journal article" date="2007" name="Nature">
        <title>The medaka draft genome and insights into vertebrate genome evolution.</title>
        <authorList>
            <person name="Kasahara M."/>
            <person name="Naruse K."/>
            <person name="Sasaki S."/>
            <person name="Nakatani Y."/>
            <person name="Qu W."/>
            <person name="Ahsan B."/>
            <person name="Yamada T."/>
            <person name="Nagayasu Y."/>
            <person name="Doi K."/>
            <person name="Kasai Y."/>
            <person name="Jindo T."/>
            <person name="Kobayashi D."/>
            <person name="Shimada A."/>
            <person name="Toyoda A."/>
            <person name="Kuroki Y."/>
            <person name="Fujiyama A."/>
            <person name="Sasaki T."/>
            <person name="Shimizu A."/>
            <person name="Asakawa S."/>
            <person name="Shimizu N."/>
            <person name="Hashimoto S."/>
            <person name="Yang J."/>
            <person name="Lee Y."/>
            <person name="Matsushima K."/>
            <person name="Sugano S."/>
            <person name="Sakaizumi M."/>
            <person name="Narita T."/>
            <person name="Ohishi K."/>
            <person name="Haga S."/>
            <person name="Ohta F."/>
            <person name="Nomoto H."/>
            <person name="Nogata K."/>
            <person name="Morishita T."/>
            <person name="Endo T."/>
            <person name="Shin-I T."/>
            <person name="Takeda H."/>
            <person name="Morishita S."/>
            <person name="Kohara Y."/>
        </authorList>
    </citation>
    <scope>NUCLEOTIDE SEQUENCE [LARGE SCALE GENOMIC DNA]</scope>
    <source>
        <strain>Hd-rR</strain>
    </source>
</reference>
<keyword evidence="7 25" id="KW-0645">Protease</keyword>
<dbReference type="InterPro" id="IPR009045">
    <property type="entry name" value="Zn_M74/Hedgehog-like"/>
</dbReference>
<dbReference type="InterPro" id="IPR001767">
    <property type="entry name" value="Hedgehog_Hint"/>
</dbReference>
<dbReference type="GO" id="GO:0016740">
    <property type="term" value="F:transferase activity"/>
    <property type="evidence" value="ECO:0007669"/>
    <property type="project" value="UniProtKB-KW"/>
</dbReference>
<dbReference type="FunFam" id="3.30.1380.10:FF:000001">
    <property type="entry name" value="Indian hedgehog"/>
    <property type="match status" value="1"/>
</dbReference>
<dbReference type="Gene3D" id="2.170.16.10">
    <property type="entry name" value="Hedgehog/Intein (Hint) domain"/>
    <property type="match status" value="1"/>
</dbReference>
<evidence type="ECO:0000256" key="11">
    <source>
        <dbReference type="ARBA" id="ARBA00022801"/>
    </source>
</evidence>
<comment type="subcellular location">
    <subcellularLocation>
        <location evidence="1">Endoplasmic reticulum membrane</location>
    </subcellularLocation>
    <subcellularLocation>
        <location evidence="2">Secreted</location>
    </subcellularLocation>
</comment>
<comment type="similarity">
    <text evidence="3 25">Belongs to the hedgehog family.</text>
</comment>
<comment type="subcellular location">
    <molecule>Sonic hedgehog protein</molecule>
    <subcellularLocation>
        <location evidence="25">Endoplasmic reticulum membrane</location>
    </subcellularLocation>
    <subcellularLocation>
        <location evidence="25">Golgi apparatus membrane</location>
    </subcellularLocation>
</comment>
<comment type="subunit">
    <text evidence="20">Multimer.</text>
</comment>
<dbReference type="GO" id="GO:0008233">
    <property type="term" value="F:peptidase activity"/>
    <property type="evidence" value="ECO:0007669"/>
    <property type="project" value="UniProtKB-UniRule"/>
</dbReference>
<dbReference type="GO" id="GO:0000139">
    <property type="term" value="C:Golgi membrane"/>
    <property type="evidence" value="ECO:0007669"/>
    <property type="project" value="UniProtKB-SubCell"/>
</dbReference>
<evidence type="ECO:0000256" key="26">
    <source>
        <dbReference type="SAM" id="SignalP"/>
    </source>
</evidence>
<keyword evidence="14 24" id="KW-0862">Zinc</keyword>
<evidence type="ECO:0000256" key="13">
    <source>
        <dbReference type="ARBA" id="ARBA00022824"/>
    </source>
</evidence>
<dbReference type="PIRSF" id="PIRSF009400">
    <property type="entry name" value="Peptidase_C46"/>
    <property type="match status" value="1"/>
</dbReference>
<comment type="function">
    <molecule>Protein hedgehog N-product</molecule>
    <text evidence="25">The dually lipidated hedgehog protein N-product is a morphogen which is essential for a variety of patterning events during development.</text>
</comment>
<evidence type="ECO:0000259" key="28">
    <source>
        <dbReference type="SMART" id="SM00306"/>
    </source>
</evidence>
<feature type="binding site" evidence="24">
    <location>
        <position position="184"/>
    </location>
    <ligand>
        <name>Zn(2+)</name>
        <dbReference type="ChEBI" id="CHEBI:29105"/>
    </ligand>
</feature>